<feature type="region of interest" description="Disordered" evidence="3">
    <location>
        <begin position="1259"/>
        <end position="1279"/>
    </location>
</feature>
<gene>
    <name evidence="5" type="ORF">ACFFSY_06875</name>
</gene>
<dbReference type="Proteomes" id="UP001589747">
    <property type="component" value="Unassembled WGS sequence"/>
</dbReference>
<dbReference type="Gene3D" id="3.30.300.30">
    <property type="match status" value="1"/>
</dbReference>
<dbReference type="RefSeq" id="WP_377491878.1">
    <property type="nucleotide sequence ID" value="NZ_JBHMDO010000012.1"/>
</dbReference>
<dbReference type="Gene3D" id="1.10.1200.10">
    <property type="entry name" value="ACP-like"/>
    <property type="match status" value="1"/>
</dbReference>
<name>A0ABV5KK90_9BACL</name>
<dbReference type="Gene3D" id="3.30.559.30">
    <property type="entry name" value="Nonribosomal peptide synthetase, condensation domain"/>
    <property type="match status" value="1"/>
</dbReference>
<dbReference type="InterPro" id="IPR020845">
    <property type="entry name" value="AMP-binding_CS"/>
</dbReference>
<dbReference type="InterPro" id="IPR042099">
    <property type="entry name" value="ANL_N_sf"/>
</dbReference>
<evidence type="ECO:0000259" key="4">
    <source>
        <dbReference type="PROSITE" id="PS50075"/>
    </source>
</evidence>
<dbReference type="InterPro" id="IPR036736">
    <property type="entry name" value="ACP-like_sf"/>
</dbReference>
<dbReference type="Gene3D" id="3.40.50.12780">
    <property type="entry name" value="N-terminal domain of ligase-like"/>
    <property type="match status" value="1"/>
</dbReference>
<dbReference type="InterPro" id="IPR023213">
    <property type="entry name" value="CAT-like_dom_sf"/>
</dbReference>
<keyword evidence="2" id="KW-0677">Repeat</keyword>
<dbReference type="InterPro" id="IPR045851">
    <property type="entry name" value="AMP-bd_C_sf"/>
</dbReference>
<dbReference type="PANTHER" id="PTHR45527:SF1">
    <property type="entry name" value="FATTY ACID SYNTHASE"/>
    <property type="match status" value="1"/>
</dbReference>
<dbReference type="SUPFAM" id="SSF47336">
    <property type="entry name" value="ACP-like"/>
    <property type="match status" value="1"/>
</dbReference>
<protein>
    <submittedName>
        <fullName evidence="5">AMP-binding protein</fullName>
    </submittedName>
</protein>
<dbReference type="Pfam" id="PF00668">
    <property type="entry name" value="Condensation"/>
    <property type="match status" value="1"/>
</dbReference>
<dbReference type="PROSITE" id="PS50075">
    <property type="entry name" value="CARRIER"/>
    <property type="match status" value="1"/>
</dbReference>
<accession>A0ABV5KK90</accession>
<dbReference type="InterPro" id="IPR000873">
    <property type="entry name" value="AMP-dep_synth/lig_dom"/>
</dbReference>
<dbReference type="CDD" id="cd19531">
    <property type="entry name" value="LCL_NRPS-like"/>
    <property type="match status" value="1"/>
</dbReference>
<dbReference type="Pfam" id="PF00550">
    <property type="entry name" value="PP-binding"/>
    <property type="match status" value="1"/>
</dbReference>
<keyword evidence="6" id="KW-1185">Reference proteome</keyword>
<evidence type="ECO:0000256" key="3">
    <source>
        <dbReference type="SAM" id="MobiDB-lite"/>
    </source>
</evidence>
<dbReference type="PANTHER" id="PTHR45527">
    <property type="entry name" value="NONRIBOSOMAL PEPTIDE SYNTHETASE"/>
    <property type="match status" value="1"/>
</dbReference>
<evidence type="ECO:0000256" key="1">
    <source>
        <dbReference type="ARBA" id="ARBA00001957"/>
    </source>
</evidence>
<feature type="domain" description="Carrier" evidence="4">
    <location>
        <begin position="584"/>
        <end position="659"/>
    </location>
</feature>
<proteinExistence type="predicted"/>
<evidence type="ECO:0000313" key="6">
    <source>
        <dbReference type="Proteomes" id="UP001589747"/>
    </source>
</evidence>
<dbReference type="SUPFAM" id="SSF52777">
    <property type="entry name" value="CoA-dependent acyltransferases"/>
    <property type="match status" value="2"/>
</dbReference>
<dbReference type="Gene3D" id="3.40.50.980">
    <property type="match status" value="2"/>
</dbReference>
<dbReference type="Pfam" id="PF00501">
    <property type="entry name" value="AMP-binding"/>
    <property type="match status" value="2"/>
</dbReference>
<sequence length="1360" mass="148667">MTIRNLTQLLTTEQAEGRGITFLQGGGETYRLEYRDLYRRASIVLGHLQSTGLKRGDELVIQIEHNRLFVLCFWACVLGGIIPVPLHSGAGGENKKKLVGVWKKLNNPSLITDAADGLRRTLAGDAGSDEERGLLAGIAANLLDAELADRPGDPGERFESTPEDIAFIQFSSGSTGEPKGVVLTHGNLLANMRAIIDCSGASGGDSSLSWMPMTHDMGLIGFHLTPIMAGMNHYLMPTALFVQQPTLWMQVAHERRITTLASPNFGYRHFLAHYKKDRASEWDLSCVRLIFNGAEPISAGLCRQFLDELSDYGLRPTAMFPVYGMAEASLAVTFPVAGAPLAVVEIERGSRIGEAVVMQDEGAVSAEGGASGLTFLELGRPVTDCEVRICGEDDQLYPEDVIGEIQIRGSSVTRGYYNDAVSTRQAFAAEGWLRTGDLGFMRDGRLVVTGRKKDVLFANGRNIYPHDLEEMLQDAANSPVRRVAACGVFNAGTQSDDLIVFVVFRGATQTFLPVADWVSEQIRRHAGIDPLHVLPIRQLPRTTSGKLQRYLLARRFGDGAYAKELRELEGALASIVQERRAVSWADNELDRDIQRIGTQVLRVESVSMDDSFFALGGNSLKAAMFISAVHEQLGVRLSMRELYAASTFRAIADLVRQAGPAMPAIVIPSVSRQGHYPLTSAQLPIYMQEQLENIGTSYNIPAAFAIEGPFRTEDAERAFRQLIDRHDALRISFHAVEGETVQRLSDVPISFHIEIIAADETELSGLIRGFVRPFDLTASPLFRVAVIAVAEDRHLLLIDVHHVACDGISMQVLIEEFARLYAGEPLAPLGASYLDYAAWEREAAMSGSFDRDRDYWQQRMSSLPSWRMPADFTRPAKRDFVGAAVTFALPEEPVVRIQRLAEAQGVSVYAAYLAVYILLLHRYGAGEDIVIGALFSGRDHSEVRRTVGMFNRFLPIRASLAEGEAFEKLLLQVNETLMDAFEHPHYPFGDVSSLSLPGDRPNSALYDTMLILHNQSEGTSSFATSGARFSRLDIRTETSKLDFKLDLFPAAGGGMEAVLEYSTCLFKPETMQRLAERFVLLLEAVVAEPGVRIGSIDLLAEDERMKLTNTFNATSAPYRSNVMLHELVEEQAARMPERRALTFGDAAALTYGDLNGHANRLARQLRRKGVGKETIVAVAMERSAEMMIGLLAVLKAGGAYMPLPPELPPQRMAYMLADSGARLVLTQGGLAGKMTEALAGTGAELLVVQAGCGIHGESDADSLASAGGKQSVGEAGDGIRTKTAANAEADEAGNLTREGTPRSAAYVIYTSGSTGVPKGVLVEHRSVVNRLSWMQNAYPLGERDVILQKTPYSFDVSVWE</sequence>
<dbReference type="Gene3D" id="3.30.559.10">
    <property type="entry name" value="Chloramphenicol acetyltransferase-like domain"/>
    <property type="match status" value="1"/>
</dbReference>
<reference evidence="5 6" key="1">
    <citation type="submission" date="2024-09" db="EMBL/GenBank/DDBJ databases">
        <authorList>
            <person name="Sun Q."/>
            <person name="Mori K."/>
        </authorList>
    </citation>
    <scope>NUCLEOTIDE SEQUENCE [LARGE SCALE GENOMIC DNA]</scope>
    <source>
        <strain evidence="5 6">TISTR 2452</strain>
    </source>
</reference>
<comment type="cofactor">
    <cofactor evidence="1">
        <name>pantetheine 4'-phosphate</name>
        <dbReference type="ChEBI" id="CHEBI:47942"/>
    </cofactor>
</comment>
<feature type="non-terminal residue" evidence="5">
    <location>
        <position position="1360"/>
    </location>
</feature>
<dbReference type="SUPFAM" id="SSF56801">
    <property type="entry name" value="Acetyl-CoA synthetase-like"/>
    <property type="match status" value="2"/>
</dbReference>
<comment type="caution">
    <text evidence="5">The sequence shown here is derived from an EMBL/GenBank/DDBJ whole genome shotgun (WGS) entry which is preliminary data.</text>
</comment>
<evidence type="ECO:0000256" key="2">
    <source>
        <dbReference type="ARBA" id="ARBA00022737"/>
    </source>
</evidence>
<dbReference type="EMBL" id="JBHMDO010000012">
    <property type="protein sequence ID" value="MFB9325645.1"/>
    <property type="molecule type" value="Genomic_DNA"/>
</dbReference>
<dbReference type="InterPro" id="IPR009081">
    <property type="entry name" value="PP-bd_ACP"/>
</dbReference>
<evidence type="ECO:0000313" key="5">
    <source>
        <dbReference type="EMBL" id="MFB9325645.1"/>
    </source>
</evidence>
<dbReference type="InterPro" id="IPR001242">
    <property type="entry name" value="Condensation_dom"/>
</dbReference>
<organism evidence="5 6">
    <name type="scientific">Paenibacillus aurantiacus</name>
    <dbReference type="NCBI Taxonomy" id="1936118"/>
    <lineage>
        <taxon>Bacteria</taxon>
        <taxon>Bacillati</taxon>
        <taxon>Bacillota</taxon>
        <taxon>Bacilli</taxon>
        <taxon>Bacillales</taxon>
        <taxon>Paenibacillaceae</taxon>
        <taxon>Paenibacillus</taxon>
    </lineage>
</organism>
<dbReference type="PROSITE" id="PS00455">
    <property type="entry name" value="AMP_BINDING"/>
    <property type="match status" value="2"/>
</dbReference>